<evidence type="ECO:0000256" key="6">
    <source>
        <dbReference type="ARBA" id="ARBA00023136"/>
    </source>
</evidence>
<dbReference type="InterPro" id="IPR003439">
    <property type="entry name" value="ABC_transporter-like_ATP-bd"/>
</dbReference>
<name>A0A1C2D657_9LACO</name>
<keyword evidence="2 7" id="KW-0812">Transmembrane</keyword>
<protein>
    <submittedName>
        <fullName evidence="10">ABC transporter ATP-binding protein</fullName>
    </submittedName>
    <submittedName>
        <fullName evidence="11">ATP-binding cassette domain-containing protein</fullName>
    </submittedName>
</protein>
<reference evidence="10 13" key="1">
    <citation type="submission" date="2019-09" db="EMBL/GenBank/DDBJ databases">
        <title>Comparative analysis of L. crispatus genomes revealed niche specific adaptation to different host and body sites.</title>
        <authorList>
            <person name="Pan M."/>
            <person name="Hidalgo-Cantabrana C."/>
            <person name="Barrangou R."/>
        </authorList>
    </citation>
    <scope>NUCLEOTIDE SEQUENCE [LARGE SCALE GENOMIC DNA]</scope>
    <source>
        <strain evidence="10 13">NCK973</strain>
    </source>
</reference>
<dbReference type="InterPro" id="IPR036640">
    <property type="entry name" value="ABC1_TM_sf"/>
</dbReference>
<keyword evidence="4 11" id="KW-0067">ATP-binding</keyword>
<feature type="transmembrane region" description="Helical" evidence="7">
    <location>
        <begin position="12"/>
        <end position="32"/>
    </location>
</feature>
<dbReference type="Proteomes" id="UP000460132">
    <property type="component" value="Unassembled WGS sequence"/>
</dbReference>
<evidence type="ECO:0000256" key="2">
    <source>
        <dbReference type="ARBA" id="ARBA00022692"/>
    </source>
</evidence>
<feature type="transmembrane region" description="Helical" evidence="7">
    <location>
        <begin position="262"/>
        <end position="281"/>
    </location>
</feature>
<dbReference type="InterPro" id="IPR027417">
    <property type="entry name" value="P-loop_NTPase"/>
</dbReference>
<evidence type="ECO:0000256" key="7">
    <source>
        <dbReference type="SAM" id="Phobius"/>
    </source>
</evidence>
<dbReference type="Pfam" id="PF00005">
    <property type="entry name" value="ABC_tran"/>
    <property type="match status" value="1"/>
</dbReference>
<feature type="domain" description="ABC transporter" evidence="8">
    <location>
        <begin position="321"/>
        <end position="529"/>
    </location>
</feature>
<dbReference type="SUPFAM" id="SSF90123">
    <property type="entry name" value="ABC transporter transmembrane region"/>
    <property type="match status" value="1"/>
</dbReference>
<dbReference type="GeneID" id="69822624"/>
<evidence type="ECO:0000313" key="13">
    <source>
        <dbReference type="Proteomes" id="UP000322051"/>
    </source>
</evidence>
<accession>A0A1C2D657</accession>
<keyword evidence="5 7" id="KW-1133">Transmembrane helix</keyword>
<dbReference type="Pfam" id="PF00664">
    <property type="entry name" value="ABC_membrane"/>
    <property type="match status" value="1"/>
</dbReference>
<keyword evidence="3" id="KW-0547">Nucleotide-binding</keyword>
<evidence type="ECO:0000256" key="4">
    <source>
        <dbReference type="ARBA" id="ARBA00022840"/>
    </source>
</evidence>
<evidence type="ECO:0000256" key="3">
    <source>
        <dbReference type="ARBA" id="ARBA00022741"/>
    </source>
</evidence>
<dbReference type="GO" id="GO:0034040">
    <property type="term" value="F:ATPase-coupled lipid transmembrane transporter activity"/>
    <property type="evidence" value="ECO:0007669"/>
    <property type="project" value="TreeGrafter"/>
</dbReference>
<keyword evidence="6 7" id="KW-0472">Membrane</keyword>
<proteinExistence type="predicted"/>
<dbReference type="Proteomes" id="UP000464915">
    <property type="component" value="Chromosome"/>
</dbReference>
<dbReference type="RefSeq" id="WP_065989846.1">
    <property type="nucleotide sequence ID" value="NZ_CP039266.1"/>
</dbReference>
<evidence type="ECO:0000313" key="11">
    <source>
        <dbReference type="EMBL" id="MYN54396.1"/>
    </source>
</evidence>
<evidence type="ECO:0000313" key="10">
    <source>
        <dbReference type="EMBL" id="KAA8796720.1"/>
    </source>
</evidence>
<dbReference type="PANTHER" id="PTHR24221:SF654">
    <property type="entry name" value="ATP-BINDING CASSETTE SUB-FAMILY B MEMBER 6"/>
    <property type="match status" value="1"/>
</dbReference>
<dbReference type="PROSITE" id="PS00211">
    <property type="entry name" value="ABC_TRANSPORTER_1"/>
    <property type="match status" value="1"/>
</dbReference>
<evidence type="ECO:0000259" key="8">
    <source>
        <dbReference type="PROSITE" id="PS50893"/>
    </source>
</evidence>
<dbReference type="PROSITE" id="PS50893">
    <property type="entry name" value="ABC_TRANSPORTER_2"/>
    <property type="match status" value="1"/>
</dbReference>
<organism evidence="11 14">
    <name type="scientific">Lactobacillus crispatus</name>
    <dbReference type="NCBI Taxonomy" id="47770"/>
    <lineage>
        <taxon>Bacteria</taxon>
        <taxon>Bacillati</taxon>
        <taxon>Bacillota</taxon>
        <taxon>Bacilli</taxon>
        <taxon>Lactobacillales</taxon>
        <taxon>Lactobacillaceae</taxon>
        <taxon>Lactobacillus</taxon>
    </lineage>
</organism>
<dbReference type="PANTHER" id="PTHR24221">
    <property type="entry name" value="ATP-BINDING CASSETTE SUB-FAMILY B"/>
    <property type="match status" value="1"/>
</dbReference>
<dbReference type="EMBL" id="VUAO01000027">
    <property type="protein sequence ID" value="KAA8796720.1"/>
    <property type="molecule type" value="Genomic_DNA"/>
</dbReference>
<gene>
    <name evidence="10" type="ORF">F1C02_09185</name>
    <name evidence="12" type="ORF">GSR61_01255</name>
    <name evidence="11" type="ORF">GTK63_08840</name>
</gene>
<evidence type="ECO:0000259" key="9">
    <source>
        <dbReference type="PROSITE" id="PS50929"/>
    </source>
</evidence>
<evidence type="ECO:0000313" key="14">
    <source>
        <dbReference type="Proteomes" id="UP000460132"/>
    </source>
</evidence>
<reference evidence="12 15" key="2">
    <citation type="submission" date="2019-12" db="EMBL/GenBank/DDBJ databases">
        <title>Complete Genome Sequences of Lactobacillus strains, C25 and P38, Isolated from Chicken Cecum.</title>
        <authorList>
            <person name="Hassan H.M."/>
            <person name="Mendoza M."/>
            <person name="Rezvani M."/>
            <person name="Koci M.D."/>
            <person name="Dickey A.N."/>
            <person name="Scholl E.H."/>
        </authorList>
    </citation>
    <scope>NUCLEOTIDE SEQUENCE [LARGE SCALE GENOMIC DNA]</scope>
    <source>
        <strain evidence="12 15">C25</strain>
    </source>
</reference>
<dbReference type="Proteomes" id="UP000322051">
    <property type="component" value="Unassembled WGS sequence"/>
</dbReference>
<evidence type="ECO:0000256" key="1">
    <source>
        <dbReference type="ARBA" id="ARBA00004651"/>
    </source>
</evidence>
<feature type="transmembrane region" description="Helical" evidence="7">
    <location>
        <begin position="232"/>
        <end position="256"/>
    </location>
</feature>
<evidence type="ECO:0000313" key="15">
    <source>
        <dbReference type="Proteomes" id="UP000464915"/>
    </source>
</evidence>
<feature type="transmembrane region" description="Helical" evidence="7">
    <location>
        <begin position="52"/>
        <end position="77"/>
    </location>
</feature>
<dbReference type="InterPro" id="IPR011527">
    <property type="entry name" value="ABC1_TM_dom"/>
</dbReference>
<dbReference type="GO" id="GO:0140359">
    <property type="term" value="F:ABC-type transporter activity"/>
    <property type="evidence" value="ECO:0007669"/>
    <property type="project" value="InterPro"/>
</dbReference>
<dbReference type="InterPro" id="IPR039421">
    <property type="entry name" value="Type_1_exporter"/>
</dbReference>
<dbReference type="SMART" id="SM00382">
    <property type="entry name" value="AAA"/>
    <property type="match status" value="1"/>
</dbReference>
<dbReference type="GO" id="GO:0005524">
    <property type="term" value="F:ATP binding"/>
    <property type="evidence" value="ECO:0007669"/>
    <property type="project" value="UniProtKB-KW"/>
</dbReference>
<dbReference type="Gene3D" id="1.20.1560.10">
    <property type="entry name" value="ABC transporter type 1, transmembrane domain"/>
    <property type="match status" value="1"/>
</dbReference>
<dbReference type="AlphaFoldDB" id="A0A1C2D657"/>
<dbReference type="GO" id="GO:0016887">
    <property type="term" value="F:ATP hydrolysis activity"/>
    <property type="evidence" value="ECO:0007669"/>
    <property type="project" value="InterPro"/>
</dbReference>
<dbReference type="SUPFAM" id="SSF52540">
    <property type="entry name" value="P-loop containing nucleoside triphosphate hydrolases"/>
    <property type="match status" value="1"/>
</dbReference>
<reference evidence="11 14" key="3">
    <citation type="submission" date="2020-01" db="EMBL/GenBank/DDBJ databases">
        <title>Vaginal microbiome of pregnant Indian women: Insights into the genome of dominants Lactobacillus species.</title>
        <authorList>
            <person name="Das B."/>
            <person name="Mehta O."/>
            <person name="Ghosh T.S."/>
            <person name="Kothidar A."/>
            <person name="Gowtham M.R."/>
            <person name="Mitra R."/>
            <person name="Kshetrapal P."/>
            <person name="Wadhwa N."/>
            <person name="Thiruvengadam R."/>
            <person name="Nair G.B."/>
            <person name="Bhatnagar S."/>
            <person name="Pore S."/>
        </authorList>
    </citation>
    <scope>NUCLEOTIDE SEQUENCE [LARGE SCALE GENOMIC DNA]</scope>
    <source>
        <strain evidence="11 14">Indica2</strain>
    </source>
</reference>
<evidence type="ECO:0000313" key="12">
    <source>
        <dbReference type="EMBL" id="QHQ67343.1"/>
    </source>
</evidence>
<feature type="transmembrane region" description="Helical" evidence="7">
    <location>
        <begin position="120"/>
        <end position="138"/>
    </location>
</feature>
<dbReference type="Gene3D" id="3.40.50.300">
    <property type="entry name" value="P-loop containing nucleotide triphosphate hydrolases"/>
    <property type="match status" value="1"/>
</dbReference>
<dbReference type="InterPro" id="IPR003593">
    <property type="entry name" value="AAA+_ATPase"/>
</dbReference>
<dbReference type="GO" id="GO:0005886">
    <property type="term" value="C:plasma membrane"/>
    <property type="evidence" value="ECO:0007669"/>
    <property type="project" value="UniProtKB-SubCell"/>
</dbReference>
<dbReference type="PROSITE" id="PS50929">
    <property type="entry name" value="ABC_TM1F"/>
    <property type="match status" value="1"/>
</dbReference>
<comment type="subcellular location">
    <subcellularLocation>
        <location evidence="1">Cell membrane</location>
        <topology evidence="1">Multi-pass membrane protein</topology>
    </subcellularLocation>
</comment>
<sequence length="529" mass="59147">MFSIKNLLKLNPIRSTIIITSCLISSLLTVFVRYNLTWQADLLKENNIQGFLYLSLISLIAYILSSILSNFGNYFLLTKSVQEYLHSIRGAMLKRYSNNIDSSKVQNDLINNLETAGNQYLFLVAALLEYIFLFIFSVVAILSLNWIIVLSTLILALILLKLPDMFKNVVGKTSIANSEQTQKFLADISNWTRGLDVLHRFNLRDVYLSKLNSAGTSYTKVYLKNVKINKNVSLIVVLSNVIAQLLISALTGMLILHNKLSIGAFFSIGGLIGYTFSYVVIISNGLVQMKNGKAIVDQINSQLEEPLFHEKAEKNYKDVKYLISNLSKNFSSMTKIIYPDIEINQGDKILLTGPSGIGKSTLFKLILGELTPTSGSIVAVDKDGQKHKIIRNQIGYISQEPVLMPASIIDNITMFNPNMKKKALNIIDKVKLKKDILNFKDGINTIVTTDKSNISGGQKQKIVLARTLLYNKPLILVDEATSAIDARNAKEILRTVTKVDATVIVIAHNLTNDTRRLFDKEIKLSDQNV</sequence>
<dbReference type="EMBL" id="WWFF01000013">
    <property type="protein sequence ID" value="MYN54396.1"/>
    <property type="molecule type" value="Genomic_DNA"/>
</dbReference>
<evidence type="ECO:0000256" key="5">
    <source>
        <dbReference type="ARBA" id="ARBA00022989"/>
    </source>
</evidence>
<dbReference type="InterPro" id="IPR017871">
    <property type="entry name" value="ABC_transporter-like_CS"/>
</dbReference>
<dbReference type="CDD" id="cd03228">
    <property type="entry name" value="ABCC_MRP_Like"/>
    <property type="match status" value="1"/>
</dbReference>
<dbReference type="EMBL" id="CP047142">
    <property type="protein sequence ID" value="QHQ67343.1"/>
    <property type="molecule type" value="Genomic_DNA"/>
</dbReference>
<feature type="domain" description="ABC transmembrane type-1" evidence="9">
    <location>
        <begin position="17"/>
        <end position="291"/>
    </location>
</feature>
<feature type="transmembrane region" description="Helical" evidence="7">
    <location>
        <begin position="144"/>
        <end position="162"/>
    </location>
</feature>
<accession>A0A6P1TVU0</accession>